<organism evidence="2 3">
    <name type="scientific">Elysia marginata</name>
    <dbReference type="NCBI Taxonomy" id="1093978"/>
    <lineage>
        <taxon>Eukaryota</taxon>
        <taxon>Metazoa</taxon>
        <taxon>Spiralia</taxon>
        <taxon>Lophotrochozoa</taxon>
        <taxon>Mollusca</taxon>
        <taxon>Gastropoda</taxon>
        <taxon>Heterobranchia</taxon>
        <taxon>Euthyneura</taxon>
        <taxon>Panpulmonata</taxon>
        <taxon>Sacoglossa</taxon>
        <taxon>Placobranchoidea</taxon>
        <taxon>Plakobranchidae</taxon>
        <taxon>Elysia</taxon>
    </lineage>
</organism>
<reference evidence="2 3" key="1">
    <citation type="journal article" date="2021" name="Elife">
        <title>Chloroplast acquisition without the gene transfer in kleptoplastic sea slugs, Plakobranchus ocellatus.</title>
        <authorList>
            <person name="Maeda T."/>
            <person name="Takahashi S."/>
            <person name="Yoshida T."/>
            <person name="Shimamura S."/>
            <person name="Takaki Y."/>
            <person name="Nagai Y."/>
            <person name="Toyoda A."/>
            <person name="Suzuki Y."/>
            <person name="Arimoto A."/>
            <person name="Ishii H."/>
            <person name="Satoh N."/>
            <person name="Nishiyama T."/>
            <person name="Hasebe M."/>
            <person name="Maruyama T."/>
            <person name="Minagawa J."/>
            <person name="Obokata J."/>
            <person name="Shigenobu S."/>
        </authorList>
    </citation>
    <scope>NUCLEOTIDE SEQUENCE [LARGE SCALE GENOMIC DNA]</scope>
</reference>
<evidence type="ECO:0000313" key="3">
    <source>
        <dbReference type="Proteomes" id="UP000762676"/>
    </source>
</evidence>
<evidence type="ECO:0000313" key="2">
    <source>
        <dbReference type="EMBL" id="GFS12401.1"/>
    </source>
</evidence>
<protein>
    <submittedName>
        <fullName evidence="2">Uncharacterized protein</fullName>
    </submittedName>
</protein>
<dbReference type="EMBL" id="BMAT01009707">
    <property type="protein sequence ID" value="GFS12401.1"/>
    <property type="molecule type" value="Genomic_DNA"/>
</dbReference>
<name>A0AAV4ITQ2_9GAST</name>
<comment type="caution">
    <text evidence="2">The sequence shown here is derived from an EMBL/GenBank/DDBJ whole genome shotgun (WGS) entry which is preliminary data.</text>
</comment>
<feature type="region of interest" description="Disordered" evidence="1">
    <location>
        <begin position="1"/>
        <end position="20"/>
    </location>
</feature>
<dbReference type="AlphaFoldDB" id="A0AAV4ITQ2"/>
<proteinExistence type="predicted"/>
<keyword evidence="3" id="KW-1185">Reference proteome</keyword>
<sequence length="89" mass="9811">MHFRQEPCQQPKICPRSDGKEENKVKIHIIMKAPIQDAIPASVSLIQVILGHPLALRPLLCSFPQASITDDFRPVNADDTSHTSVAEGL</sequence>
<accession>A0AAV4ITQ2</accession>
<gene>
    <name evidence="2" type="ORF">ElyMa_004858800</name>
</gene>
<dbReference type="Proteomes" id="UP000762676">
    <property type="component" value="Unassembled WGS sequence"/>
</dbReference>
<evidence type="ECO:0000256" key="1">
    <source>
        <dbReference type="SAM" id="MobiDB-lite"/>
    </source>
</evidence>